<comment type="caution">
    <text evidence="1">The sequence shown here is derived from an EMBL/GenBank/DDBJ whole genome shotgun (WGS) entry which is preliminary data.</text>
</comment>
<reference evidence="1 2" key="1">
    <citation type="submission" date="2017-05" db="EMBL/GenBank/DDBJ databases">
        <title>Complete and WGS of Bordetella genogroups.</title>
        <authorList>
            <person name="Spilker T."/>
            <person name="LiPuma J."/>
        </authorList>
    </citation>
    <scope>NUCLEOTIDE SEQUENCE [LARGE SCALE GENOMIC DNA]</scope>
    <source>
        <strain evidence="1 2">AU9919</strain>
    </source>
</reference>
<protein>
    <submittedName>
        <fullName evidence="1">Uncharacterized protein</fullName>
    </submittedName>
</protein>
<organism evidence="1 2">
    <name type="scientific">Bordetella genomosp. 4</name>
    <dbReference type="NCBI Taxonomy" id="463044"/>
    <lineage>
        <taxon>Bacteria</taxon>
        <taxon>Pseudomonadati</taxon>
        <taxon>Pseudomonadota</taxon>
        <taxon>Betaproteobacteria</taxon>
        <taxon>Burkholderiales</taxon>
        <taxon>Alcaligenaceae</taxon>
        <taxon>Bordetella</taxon>
    </lineage>
</organism>
<evidence type="ECO:0000313" key="2">
    <source>
        <dbReference type="Proteomes" id="UP000216885"/>
    </source>
</evidence>
<name>A0A261V2S6_9BORD</name>
<sequence length="60" mass="5981">MGAANAMLISGFAAHPLWDGPGLNPQDRASAGMAGCFLVGAAVGLAETAIKTVAARLIKE</sequence>
<dbReference type="RefSeq" id="WP_094837039.1">
    <property type="nucleotide sequence ID" value="NZ_NEVQ01000001.1"/>
</dbReference>
<keyword evidence="2" id="KW-1185">Reference proteome</keyword>
<dbReference type="AlphaFoldDB" id="A0A261V2S6"/>
<proteinExistence type="predicted"/>
<evidence type="ECO:0000313" key="1">
    <source>
        <dbReference type="EMBL" id="OZI67830.1"/>
    </source>
</evidence>
<gene>
    <name evidence="1" type="ORF">CAL20_02000</name>
</gene>
<dbReference type="EMBL" id="NEVQ01000001">
    <property type="protein sequence ID" value="OZI67830.1"/>
    <property type="molecule type" value="Genomic_DNA"/>
</dbReference>
<accession>A0A261V2S6</accession>
<dbReference type="Proteomes" id="UP000216885">
    <property type="component" value="Unassembled WGS sequence"/>
</dbReference>